<keyword evidence="1" id="KW-0732">Signal</keyword>
<feature type="domain" description="Transglycosylase SLT" evidence="2">
    <location>
        <begin position="53"/>
        <end position="151"/>
    </location>
</feature>
<dbReference type="InterPro" id="IPR023346">
    <property type="entry name" value="Lysozyme-like_dom_sf"/>
</dbReference>
<sequence>MNPRHRSGGYVTARTGVTAMQRRCTPWLWVAMLLLSALFVTPARADDAVPGSECFERAAGYQGVNPQILRAIAWYESKGNPAAVHRNADGSIDVGQTQINSVHFGELRRYGVPPGALKDACVNIYVAAWMLKRKMVRYGNTWQAIGAYHSETPRYRDEYARNIHAVLVSWGLHE</sequence>
<evidence type="ECO:0000256" key="1">
    <source>
        <dbReference type="SAM" id="SignalP"/>
    </source>
</evidence>
<dbReference type="InterPro" id="IPR008258">
    <property type="entry name" value="Transglycosylase_SLT_dom_1"/>
</dbReference>
<accession>A0A6P2L5E2</accession>
<dbReference type="CDD" id="cd13400">
    <property type="entry name" value="LT_IagB-like"/>
    <property type="match status" value="1"/>
</dbReference>
<evidence type="ECO:0000313" key="4">
    <source>
        <dbReference type="Proteomes" id="UP000494170"/>
    </source>
</evidence>
<dbReference type="EMBL" id="CABVPY010000016">
    <property type="protein sequence ID" value="VWB64959.1"/>
    <property type="molecule type" value="Genomic_DNA"/>
</dbReference>
<protein>
    <submittedName>
        <fullName evidence="3">Lytic transglycosylase</fullName>
    </submittedName>
</protein>
<proteinExistence type="predicted"/>
<dbReference type="Proteomes" id="UP000494170">
    <property type="component" value="Unassembled WGS sequence"/>
</dbReference>
<evidence type="ECO:0000259" key="2">
    <source>
        <dbReference type="Pfam" id="PF01464"/>
    </source>
</evidence>
<name>A0A6P2L5E2_BURL3</name>
<dbReference type="SUPFAM" id="SSF53955">
    <property type="entry name" value="Lysozyme-like"/>
    <property type="match status" value="1"/>
</dbReference>
<reference evidence="3 4" key="1">
    <citation type="submission" date="2019-09" db="EMBL/GenBank/DDBJ databases">
        <authorList>
            <person name="Depoorter E."/>
        </authorList>
    </citation>
    <scope>NUCLEOTIDE SEQUENCE [LARGE SCALE GENOMIC DNA]</scope>
    <source>
        <strain evidence="3">LMG 6863</strain>
    </source>
</reference>
<feature type="signal peptide" evidence="1">
    <location>
        <begin position="1"/>
        <end position="45"/>
    </location>
</feature>
<dbReference type="AlphaFoldDB" id="A0A6P2L5E2"/>
<feature type="chain" id="PRO_5026824408" evidence="1">
    <location>
        <begin position="46"/>
        <end position="174"/>
    </location>
</feature>
<organism evidence="3 4">
    <name type="scientific">Burkholderia lata (strain ATCC 17760 / DSM 23089 / LMG 22485 / NCIMB 9086 / R18194 / 383)</name>
    <dbReference type="NCBI Taxonomy" id="482957"/>
    <lineage>
        <taxon>Bacteria</taxon>
        <taxon>Pseudomonadati</taxon>
        <taxon>Pseudomonadota</taxon>
        <taxon>Betaproteobacteria</taxon>
        <taxon>Burkholderiales</taxon>
        <taxon>Burkholderiaceae</taxon>
        <taxon>Burkholderia</taxon>
        <taxon>Burkholderia cepacia complex</taxon>
    </lineage>
</organism>
<dbReference type="Gene3D" id="1.10.530.10">
    <property type="match status" value="1"/>
</dbReference>
<gene>
    <name evidence="3" type="ORF">BLA6863_03034</name>
</gene>
<evidence type="ECO:0000313" key="3">
    <source>
        <dbReference type="EMBL" id="VWB64959.1"/>
    </source>
</evidence>
<dbReference type="Pfam" id="PF01464">
    <property type="entry name" value="SLT"/>
    <property type="match status" value="1"/>
</dbReference>